<feature type="domain" description="Subtelomeric hrmA-associated cluster protein AFUB-079030/YDR124W-like helical bundle" evidence="2">
    <location>
        <begin position="193"/>
        <end position="330"/>
    </location>
</feature>
<feature type="region of interest" description="Disordered" evidence="1">
    <location>
        <begin position="366"/>
        <end position="387"/>
    </location>
</feature>
<dbReference type="EMBL" id="JBEFKJ010000032">
    <property type="protein sequence ID" value="KAL2038497.1"/>
    <property type="molecule type" value="Genomic_DNA"/>
</dbReference>
<accession>A0ABR3ZXU4</accession>
<name>A0ABR3ZXU4_9LECA</name>
<feature type="compositionally biased region" description="Polar residues" evidence="1">
    <location>
        <begin position="573"/>
        <end position="584"/>
    </location>
</feature>
<feature type="compositionally biased region" description="Acidic residues" evidence="1">
    <location>
        <begin position="163"/>
        <end position="182"/>
    </location>
</feature>
<feature type="compositionally biased region" description="Basic and acidic residues" evidence="1">
    <location>
        <begin position="152"/>
        <end position="162"/>
    </location>
</feature>
<dbReference type="PANTHER" id="PTHR36102:SF1">
    <property type="entry name" value="YDR124W-LIKE HELICAL BUNDLE DOMAIN-CONTAINING PROTEIN"/>
    <property type="match status" value="1"/>
</dbReference>
<dbReference type="PANTHER" id="PTHR36102">
    <property type="entry name" value="CHROMOSOME 10, WHOLE GENOME SHOTGUN SEQUENCE"/>
    <property type="match status" value="1"/>
</dbReference>
<keyword evidence="4" id="KW-1185">Reference proteome</keyword>
<comment type="caution">
    <text evidence="3">The sequence shown here is derived from an EMBL/GenBank/DDBJ whole genome shotgun (WGS) entry which is preliminary data.</text>
</comment>
<evidence type="ECO:0000256" key="1">
    <source>
        <dbReference type="SAM" id="MobiDB-lite"/>
    </source>
</evidence>
<evidence type="ECO:0000313" key="4">
    <source>
        <dbReference type="Proteomes" id="UP001590950"/>
    </source>
</evidence>
<evidence type="ECO:0000259" key="2">
    <source>
        <dbReference type="Pfam" id="PF11001"/>
    </source>
</evidence>
<proteinExistence type="predicted"/>
<feature type="region of interest" description="Disordered" evidence="1">
    <location>
        <begin position="109"/>
        <end position="182"/>
    </location>
</feature>
<feature type="compositionally biased region" description="Basic and acidic residues" evidence="1">
    <location>
        <begin position="109"/>
        <end position="125"/>
    </location>
</feature>
<feature type="region of interest" description="Disordered" evidence="1">
    <location>
        <begin position="572"/>
        <end position="591"/>
    </location>
</feature>
<sequence length="735" mass="82055">MVLLLDPKGKSDKAIDESLHSAQATVSQAGRYIVLASQVSYRGRPTKKLIIYESGDAYLVDESRLNDRKVRIQDVLPSDFIDQLFHHFYDTEASDGKTEDDLDIEGRLIEADRARNTPGARRNERSTYVTSGPKRSLQDTAVPPGKRQRPSTQERDAVKVNQDDDDYDSEADLPDEWEGTESELESIRYDEISERFYGPNFMFLGQLACKDIGRAWIKMCHPRKQSQYPYNGGSTAGESERLHGYKGELSKPIWWPSSENWRIGLGCRHIEPDHLRRLERVFLLKHILRYGGQFTQEKLKESTAKIDQEYSKNWTPEKVKRLALIYKIRQKEMEYEDGLVDGDAKVSVPIPYPGKGKARAALKAEKPVRVKKEHHGRQPTECATMPAPTADMGIGAAAEVENKATFTVMDGGEPSMVQDTATSVAEDNADNSTVVPSAFEVRSSQDGLPMRSSGIPVGQQHARAQGLRRHRDAIRRSSQMQRALTQAGVNQNGDLPVDLHLQATTPWESTAQQEMPSFTPANRPNQAPSIWPIFESPVFQQPHQSFIASQEYTHDPSQARRMDVAHRPRGIRNPSTIPATEPPSQISPPRLVVPRTPRFAASSSGLAGLDTSSMTHWPRSNWSTAQHGTGGPIYNEGPNFNPLLTSNLNLSSANCSFSSNINEDSVESYESGAPLNAYFPQQAQDEELRQHYMNWLGPQINDNASQTYQPGYFGDGSMGFETTYDPYGPGGPGHQ</sequence>
<organism evidence="3 4">
    <name type="scientific">Stereocaulon virgatum</name>
    <dbReference type="NCBI Taxonomy" id="373712"/>
    <lineage>
        <taxon>Eukaryota</taxon>
        <taxon>Fungi</taxon>
        <taxon>Dikarya</taxon>
        <taxon>Ascomycota</taxon>
        <taxon>Pezizomycotina</taxon>
        <taxon>Lecanoromycetes</taxon>
        <taxon>OSLEUM clade</taxon>
        <taxon>Lecanoromycetidae</taxon>
        <taxon>Lecanorales</taxon>
        <taxon>Lecanorineae</taxon>
        <taxon>Stereocaulaceae</taxon>
        <taxon>Stereocaulon</taxon>
    </lineage>
</organism>
<feature type="region of interest" description="Disordered" evidence="1">
    <location>
        <begin position="442"/>
        <end position="464"/>
    </location>
</feature>
<gene>
    <name evidence="3" type="ORF">N7G274_008836</name>
</gene>
<dbReference type="Pfam" id="PF11001">
    <property type="entry name" value="AFUB_07903_YDR124W_hel"/>
    <property type="match status" value="1"/>
</dbReference>
<reference evidence="3 4" key="1">
    <citation type="submission" date="2024-09" db="EMBL/GenBank/DDBJ databases">
        <title>Rethinking Asexuality: The Enigmatic Case of Functional Sexual Genes in Lepraria (Stereocaulaceae).</title>
        <authorList>
            <person name="Doellman M."/>
            <person name="Sun Y."/>
            <person name="Barcenas-Pena A."/>
            <person name="Lumbsch H.T."/>
            <person name="Grewe F."/>
        </authorList>
    </citation>
    <scope>NUCLEOTIDE SEQUENCE [LARGE SCALE GENOMIC DNA]</scope>
    <source>
        <strain evidence="3 4">Mercado 3170</strain>
    </source>
</reference>
<dbReference type="InterPro" id="IPR021264">
    <property type="entry name" value="AFUB_079030/YDR124W-like"/>
</dbReference>
<dbReference type="Proteomes" id="UP001590950">
    <property type="component" value="Unassembled WGS sequence"/>
</dbReference>
<evidence type="ECO:0000313" key="3">
    <source>
        <dbReference type="EMBL" id="KAL2038497.1"/>
    </source>
</evidence>
<dbReference type="InterPro" id="IPR047092">
    <property type="entry name" value="AFUB_07903/YDR124W-like_hel"/>
</dbReference>
<protein>
    <recommendedName>
        <fullName evidence="2">Subtelomeric hrmA-associated cluster protein AFUB-079030/YDR124W-like helical bundle domain-containing protein</fullName>
    </recommendedName>
</protein>